<feature type="compositionally biased region" description="Basic and acidic residues" evidence="1">
    <location>
        <begin position="1399"/>
        <end position="1408"/>
    </location>
</feature>
<dbReference type="Pfam" id="PF24800">
    <property type="entry name" value="DUF7702"/>
    <property type="match status" value="1"/>
</dbReference>
<organism evidence="4 5">
    <name type="scientific">Talaromyces islandicus</name>
    <name type="common">Penicillium islandicum</name>
    <dbReference type="NCBI Taxonomy" id="28573"/>
    <lineage>
        <taxon>Eukaryota</taxon>
        <taxon>Fungi</taxon>
        <taxon>Dikarya</taxon>
        <taxon>Ascomycota</taxon>
        <taxon>Pezizomycotina</taxon>
        <taxon>Eurotiomycetes</taxon>
        <taxon>Eurotiomycetidae</taxon>
        <taxon>Eurotiales</taxon>
        <taxon>Trichocomaceae</taxon>
        <taxon>Talaromyces</taxon>
        <taxon>Talaromyces sect. Islandici</taxon>
    </lineage>
</organism>
<feature type="transmembrane region" description="Helical" evidence="2">
    <location>
        <begin position="9"/>
        <end position="28"/>
    </location>
</feature>
<feature type="compositionally biased region" description="Polar residues" evidence="1">
    <location>
        <begin position="681"/>
        <end position="701"/>
    </location>
</feature>
<evidence type="ECO:0000256" key="1">
    <source>
        <dbReference type="SAM" id="MobiDB-lite"/>
    </source>
</evidence>
<feature type="compositionally biased region" description="Polar residues" evidence="1">
    <location>
        <begin position="271"/>
        <end position="296"/>
    </location>
</feature>
<feature type="transmembrane region" description="Helical" evidence="2">
    <location>
        <begin position="99"/>
        <end position="120"/>
    </location>
</feature>
<feature type="compositionally biased region" description="Polar residues" evidence="1">
    <location>
        <begin position="734"/>
        <end position="748"/>
    </location>
</feature>
<feature type="compositionally biased region" description="Polar residues" evidence="1">
    <location>
        <begin position="1143"/>
        <end position="1153"/>
    </location>
</feature>
<proteinExistence type="predicted"/>
<feature type="transmembrane region" description="Helical" evidence="2">
    <location>
        <begin position="34"/>
        <end position="51"/>
    </location>
</feature>
<feature type="compositionally biased region" description="Polar residues" evidence="1">
    <location>
        <begin position="1328"/>
        <end position="1353"/>
    </location>
</feature>
<dbReference type="PANTHER" id="PTHR42109">
    <property type="entry name" value="UNPLACED GENOMIC SCAFFOLD UM_SCAF_CONTIG_1.265, WHOLE GENOME SHOTGUN SEQUENCE"/>
    <property type="match status" value="1"/>
</dbReference>
<dbReference type="CDD" id="cd04469">
    <property type="entry name" value="S1_Hex1"/>
    <property type="match status" value="1"/>
</dbReference>
<feature type="compositionally biased region" description="Low complexity" evidence="1">
    <location>
        <begin position="1117"/>
        <end position="1135"/>
    </location>
</feature>
<dbReference type="Gene3D" id="2.40.50.140">
    <property type="entry name" value="Nucleic acid-binding proteins"/>
    <property type="match status" value="1"/>
</dbReference>
<evidence type="ECO:0000259" key="3">
    <source>
        <dbReference type="Pfam" id="PF24800"/>
    </source>
</evidence>
<dbReference type="SUPFAM" id="SSF50249">
    <property type="entry name" value="Nucleic acid-binding proteins"/>
    <property type="match status" value="1"/>
</dbReference>
<dbReference type="OMA" id="DETMTPR"/>
<feature type="domain" description="DUF7702" evidence="3">
    <location>
        <begin position="3"/>
        <end position="228"/>
    </location>
</feature>
<name>A0A0U1LWC7_TALIS</name>
<feature type="compositionally biased region" description="Low complexity" evidence="1">
    <location>
        <begin position="1308"/>
        <end position="1322"/>
    </location>
</feature>
<feature type="compositionally biased region" description="Polar residues" evidence="1">
    <location>
        <begin position="563"/>
        <end position="574"/>
    </location>
</feature>
<feature type="compositionally biased region" description="Polar residues" evidence="1">
    <location>
        <begin position="309"/>
        <end position="319"/>
    </location>
</feature>
<keyword evidence="2" id="KW-0472">Membrane</keyword>
<feature type="transmembrane region" description="Helical" evidence="2">
    <location>
        <begin position="132"/>
        <end position="153"/>
    </location>
</feature>
<gene>
    <name evidence="4" type="ORF">PISL3812_04737</name>
</gene>
<keyword evidence="2" id="KW-1133">Transmembrane helix</keyword>
<feature type="compositionally biased region" description="Polar residues" evidence="1">
    <location>
        <begin position="526"/>
        <end position="540"/>
    </location>
</feature>
<feature type="transmembrane region" description="Helical" evidence="2">
    <location>
        <begin position="173"/>
        <end position="197"/>
    </location>
</feature>
<feature type="region of interest" description="Disordered" evidence="1">
    <location>
        <begin position="820"/>
        <end position="868"/>
    </location>
</feature>
<dbReference type="PANTHER" id="PTHR42109:SF3">
    <property type="entry name" value="INTEGRAL MEMBRANE PROTEIN (AFU_ORTHOLOGUE AFUA_5G00100)"/>
    <property type="match status" value="1"/>
</dbReference>
<dbReference type="OrthoDB" id="9975114at2759"/>
<dbReference type="SUPFAM" id="SSF50104">
    <property type="entry name" value="Translation proteins SH3-like domain"/>
    <property type="match status" value="1"/>
</dbReference>
<feature type="region of interest" description="Disordered" evidence="1">
    <location>
        <begin position="268"/>
        <end position="799"/>
    </location>
</feature>
<dbReference type="InterPro" id="IPR008991">
    <property type="entry name" value="Translation_prot_SH3-like_sf"/>
</dbReference>
<feature type="compositionally biased region" description="Low complexity" evidence="1">
    <location>
        <begin position="388"/>
        <end position="399"/>
    </location>
</feature>
<dbReference type="InterPro" id="IPR037318">
    <property type="entry name" value="Hex1_S1"/>
</dbReference>
<keyword evidence="5" id="KW-1185">Reference proteome</keyword>
<reference evidence="4 5" key="1">
    <citation type="submission" date="2015-04" db="EMBL/GenBank/DDBJ databases">
        <authorList>
            <person name="Syromyatnikov M.Y."/>
            <person name="Popov V.N."/>
        </authorList>
    </citation>
    <scope>NUCLEOTIDE SEQUENCE [LARGE SCALE GENOMIC DNA]</scope>
    <source>
        <strain evidence="4">WF-38-12</strain>
    </source>
</reference>
<feature type="compositionally biased region" description="Acidic residues" evidence="1">
    <location>
        <begin position="1028"/>
        <end position="1051"/>
    </location>
</feature>
<feature type="compositionally biased region" description="Polar residues" evidence="1">
    <location>
        <begin position="425"/>
        <end position="439"/>
    </location>
</feature>
<dbReference type="Proteomes" id="UP000054383">
    <property type="component" value="Unassembled WGS sequence"/>
</dbReference>
<protein>
    <submittedName>
        <fullName evidence="4">Woronin body major protein</fullName>
    </submittedName>
</protein>
<feature type="compositionally biased region" description="Low complexity" evidence="1">
    <location>
        <begin position="644"/>
        <end position="663"/>
    </location>
</feature>
<feature type="compositionally biased region" description="Polar residues" evidence="1">
    <location>
        <begin position="1242"/>
        <end position="1258"/>
    </location>
</feature>
<feature type="compositionally biased region" description="Low complexity" evidence="1">
    <location>
        <begin position="1225"/>
        <end position="1241"/>
    </location>
</feature>
<dbReference type="InterPro" id="IPR014722">
    <property type="entry name" value="Rib_uL2_dom2"/>
</dbReference>
<feature type="compositionally biased region" description="Acidic residues" evidence="1">
    <location>
        <begin position="851"/>
        <end position="863"/>
    </location>
</feature>
<feature type="compositionally biased region" description="Polar residues" evidence="1">
    <location>
        <begin position="471"/>
        <end position="480"/>
    </location>
</feature>
<feature type="compositionally biased region" description="Low complexity" evidence="1">
    <location>
        <begin position="1087"/>
        <end position="1107"/>
    </location>
</feature>
<feature type="compositionally biased region" description="Polar residues" evidence="1">
    <location>
        <begin position="612"/>
        <end position="623"/>
    </location>
</feature>
<dbReference type="Gene3D" id="2.30.30.30">
    <property type="match status" value="1"/>
</dbReference>
<evidence type="ECO:0000313" key="4">
    <source>
        <dbReference type="EMBL" id="CRG87717.1"/>
    </source>
</evidence>
<feature type="transmembrane region" description="Helical" evidence="2">
    <location>
        <begin position="209"/>
        <end position="231"/>
    </location>
</feature>
<accession>A0A0U1LWC7</accession>
<dbReference type="InterPro" id="IPR012340">
    <property type="entry name" value="NA-bd_OB-fold"/>
</dbReference>
<sequence length="1992" mass="215776">MNGIFPADLVVYLVLFPITCYIFITHRWTGFLPWYYLCIFCLARIVGGALGSHDNSSLPANIIQSVGIAPLVLGVDGLVHEARAYRFPSRSRFLDWTVVGFTSSLMAVALGLSISGVLKIYQGHADPNSLTFWKAGSVMILVVWLLQVFWTILSLWVSDGKTYGPAHQGSTALLQGACAALIPIGLRVIYSLIAVCTQRRDLSPVYGTTAVRVVLMFLPEVLAIVIMIIPLNTTPSASAQTAATRAFAANRDASNALSSAAAAAALRSHATPPTSVENVQSKRMLQRQLSNSSRGSAATAPVRGGSLHRTPSSGSMSSRTFREPSPHRPQTSFGETKRRPPMPPLPQGLTNLTKIGGGRRSSSAQAPPARVTSPAAVLPNGRVTSLDRASSQTARTASPASPPSPRVVRSQHSHQNSLELERPGSRTSINFSYPMNTRPNSPPQSPIQHEFPGNSPEQPPIRSLSPVEVANIQQSVNNASGLKVKKKPKATAPGSIEGSHLAQKSMGSRPTGTGVQGTPKPDKSRASQSLQSPKSPVSDGTSKRPRPVIDDRPQSPVDIVENSVPSEDTNNIRTKPTKRPSTVMEDHDAEEQAEAADTAPHNFTEPPVVEQSPFNNKSANARPNQRPPGHLSIETPETKDQMISNSPMRLSPSTSSTPSSPASDRLAADQTSDKQHPNRPASISPNRSARFSSHLTVSSESPIHEPPPRSMSPAKPALKISSSPDRRLYIGPRTGQTPSEISDATSVASDDGSRAGSKKKAVKVSFDDGPEIVGVAASPPTSPESIDTPPSPIEKTKSRSWFSIAKKKISLKDANDDDFESVLKPRPALPSFGSIRGTREFDEPTMSVINDDNESTSSSDDELANFSASNDHAIGGILASAFSQKGQSVGGSDPQDKEPTVQNTWSETKDTVLGDINEIPSGPMQQQLPTVVEESDSTPVQTPTVALDGPLLGANVDGSLEAVPTISIQPATPGGDNRKSLEIQNMPGGFPMSSPERSATGKAESTPASAVSPQTGPSAFATDAPTTADDDDGESEESVYSDAAEDPDGFDGDGFGSIDAIVDSPMPPKAEPQYQVPESPSPSRVLPATAVAVSPPQSPSTPQATAPEPSTLSTAVTSESPSAPKAASPTESAEPVQQHKDTSSVNASRTAGKQKSFDAYTSWPLPSKDAPSLSGPAQNKAKRSMSGDPHQGSHLRKALGKNEKSLRANPQNRHSTPVMHSVPISKRTSSPPLPTSLSSRKQSSVKTAQKPITLTGSLISARGDDSDSDSSFKRTRRSSRVDGQYSMKRTMRAARPVSMATAETMVGRSTSPRTSSMRMTMRGPPPERSSSTFGSLRNKTASPRMRTSTTAPTLRSRIVDSDDEGDGDRNVFHSRFADSSDDDEPLPSNLTPVRGIPRRRGELDRESTDLEDSSDEESKRAVRNGTIRPGSQMTPAEIEAILSQPRKRGSILSRFTSKSKDGKVRKSGFESAARRDTPLERTRVELAQVKEPEPDVPGASRSTPPKLHKKNATAQGSTWPTAMPPPSRDVPSRPSTSEGLVNGVERPTYIRKSTLDSLESEPIGAASDVVQRHSRKDAQRTVNLDFEARVPIPFSVFPSSYRSDAVSETTQTRVEGEVDINSTSRVRREDTVGVAAAQQLPDPRRYGKEEVDVRISEDRRRYEPATTTTTRVYEERDRYYNNQPQVELSRDRYQEPIGRYEEQRITQDKALETQLDITERDYRRRIHPTYDVNVYDRRYQPSTEAYRADAYELTSQGRAPYPPVDVSVNKETISETAPKSKMGYYDDEGHYHSFRRGVERAADRILHPFHHDHKEEVVVEGPSRYREGVREDVRIVEPRGGLANKESVPIPVHFVRVGDLLILQGRPCQVIRISVSPQTGQHRYLGVDLFTRQLHEESSFVSNPSPSVVVQTMLGPVYKTYRVLDIHDDGRITAMTETGDVKQSLPVVTQGSLFQRIRDAYSDGRGSVRALVINDGGRELVVDYKVIHGSRL</sequence>
<evidence type="ECO:0000256" key="2">
    <source>
        <dbReference type="SAM" id="Phobius"/>
    </source>
</evidence>
<feature type="compositionally biased region" description="Basic and acidic residues" evidence="1">
    <location>
        <begin position="1458"/>
        <end position="1493"/>
    </location>
</feature>
<feature type="compositionally biased region" description="Polar residues" evidence="1">
    <location>
        <begin position="1006"/>
        <end position="1017"/>
    </location>
</feature>
<evidence type="ECO:0000313" key="5">
    <source>
        <dbReference type="Proteomes" id="UP000054383"/>
    </source>
</evidence>
<keyword evidence="2" id="KW-0812">Transmembrane</keyword>
<dbReference type="EMBL" id="CVMT01000003">
    <property type="protein sequence ID" value="CRG87717.1"/>
    <property type="molecule type" value="Genomic_DNA"/>
</dbReference>
<dbReference type="InterPro" id="IPR056119">
    <property type="entry name" value="DUF7702"/>
</dbReference>
<dbReference type="STRING" id="28573.A0A0U1LWC7"/>
<feature type="region of interest" description="Disordered" evidence="1">
    <location>
        <begin position="884"/>
        <end position="1556"/>
    </location>
</feature>
<feature type="compositionally biased region" description="Basic and acidic residues" evidence="1">
    <location>
        <begin position="1367"/>
        <end position="1378"/>
    </location>
</feature>